<organism evidence="2">
    <name type="scientific">marine sediment metagenome</name>
    <dbReference type="NCBI Taxonomy" id="412755"/>
    <lineage>
        <taxon>unclassified sequences</taxon>
        <taxon>metagenomes</taxon>
        <taxon>ecological metagenomes</taxon>
    </lineage>
</organism>
<keyword evidence="1" id="KW-0812">Transmembrane</keyword>
<keyword evidence="1" id="KW-0472">Membrane</keyword>
<sequence>MNYTIYNNTLETSNKKIINNSWLGLIVVVFFIICVCGFPSQKVKSNIKP</sequence>
<accession>X0WNQ7</accession>
<keyword evidence="1" id="KW-1133">Transmembrane helix</keyword>
<evidence type="ECO:0000256" key="1">
    <source>
        <dbReference type="SAM" id="Phobius"/>
    </source>
</evidence>
<feature type="non-terminal residue" evidence="2">
    <location>
        <position position="49"/>
    </location>
</feature>
<feature type="transmembrane region" description="Helical" evidence="1">
    <location>
        <begin position="20"/>
        <end position="38"/>
    </location>
</feature>
<dbReference type="EMBL" id="BARS01045430">
    <property type="protein sequence ID" value="GAG32599.1"/>
    <property type="molecule type" value="Genomic_DNA"/>
</dbReference>
<gene>
    <name evidence="2" type="ORF">S01H1_68499</name>
</gene>
<comment type="caution">
    <text evidence="2">The sequence shown here is derived from an EMBL/GenBank/DDBJ whole genome shotgun (WGS) entry which is preliminary data.</text>
</comment>
<protein>
    <submittedName>
        <fullName evidence="2">Uncharacterized protein</fullName>
    </submittedName>
</protein>
<evidence type="ECO:0000313" key="2">
    <source>
        <dbReference type="EMBL" id="GAG32599.1"/>
    </source>
</evidence>
<proteinExistence type="predicted"/>
<reference evidence="2" key="1">
    <citation type="journal article" date="2014" name="Front. Microbiol.">
        <title>High frequency of phylogenetically diverse reductive dehalogenase-homologous genes in deep subseafloor sedimentary metagenomes.</title>
        <authorList>
            <person name="Kawai M."/>
            <person name="Futagami T."/>
            <person name="Toyoda A."/>
            <person name="Takaki Y."/>
            <person name="Nishi S."/>
            <person name="Hori S."/>
            <person name="Arai W."/>
            <person name="Tsubouchi T."/>
            <person name="Morono Y."/>
            <person name="Uchiyama I."/>
            <person name="Ito T."/>
            <person name="Fujiyama A."/>
            <person name="Inagaki F."/>
            <person name="Takami H."/>
        </authorList>
    </citation>
    <scope>NUCLEOTIDE SEQUENCE</scope>
    <source>
        <strain evidence="2">Expedition CK06-06</strain>
    </source>
</reference>
<dbReference type="AlphaFoldDB" id="X0WNQ7"/>
<name>X0WNQ7_9ZZZZ</name>